<evidence type="ECO:0000256" key="4">
    <source>
        <dbReference type="SAM" id="MobiDB-lite"/>
    </source>
</evidence>
<keyword evidence="6" id="KW-0418">Kinase</keyword>
<dbReference type="GO" id="GO:0003779">
    <property type="term" value="F:actin binding"/>
    <property type="evidence" value="ECO:0007669"/>
    <property type="project" value="InterPro"/>
</dbReference>
<evidence type="ECO:0000313" key="6">
    <source>
        <dbReference type="EMBL" id="KAG6607411.1"/>
    </source>
</evidence>
<keyword evidence="1 3" id="KW-0175">Coiled coil</keyword>
<dbReference type="AlphaFoldDB" id="A0AAV6P5I9"/>
<comment type="caution">
    <text evidence="6">The sequence shown here is derived from an EMBL/GenBank/DDBJ whole genome shotgun (WGS) entry which is preliminary data.</text>
</comment>
<gene>
    <name evidence="6" type="ORF">SDJN03_00753</name>
</gene>
<evidence type="ECO:0000313" key="7">
    <source>
        <dbReference type="Proteomes" id="UP000685013"/>
    </source>
</evidence>
<name>A0AAV6P5I9_9ROSI</name>
<feature type="non-terminal residue" evidence="6">
    <location>
        <position position="1"/>
    </location>
</feature>
<keyword evidence="6" id="KW-0808">Transferase</keyword>
<dbReference type="InterPro" id="IPR011684">
    <property type="entry name" value="NAB"/>
</dbReference>
<dbReference type="PANTHER" id="PTHR32258">
    <property type="entry name" value="PROTEIN NETWORKED 4A"/>
    <property type="match status" value="1"/>
</dbReference>
<accession>A0AAV6P5I9</accession>
<organism evidence="6 7">
    <name type="scientific">Cucurbita argyrosperma subsp. sororia</name>
    <dbReference type="NCBI Taxonomy" id="37648"/>
    <lineage>
        <taxon>Eukaryota</taxon>
        <taxon>Viridiplantae</taxon>
        <taxon>Streptophyta</taxon>
        <taxon>Embryophyta</taxon>
        <taxon>Tracheophyta</taxon>
        <taxon>Spermatophyta</taxon>
        <taxon>Magnoliopsida</taxon>
        <taxon>eudicotyledons</taxon>
        <taxon>Gunneridae</taxon>
        <taxon>Pentapetalae</taxon>
        <taxon>rosids</taxon>
        <taxon>fabids</taxon>
        <taxon>Cucurbitales</taxon>
        <taxon>Cucurbitaceae</taxon>
        <taxon>Cucurbiteae</taxon>
        <taxon>Cucurbita</taxon>
    </lineage>
</organism>
<dbReference type="GO" id="GO:0016301">
    <property type="term" value="F:kinase activity"/>
    <property type="evidence" value="ECO:0007669"/>
    <property type="project" value="UniProtKB-KW"/>
</dbReference>
<feature type="coiled-coil region" evidence="3">
    <location>
        <begin position="337"/>
        <end position="364"/>
    </location>
</feature>
<protein>
    <submittedName>
        <fullName evidence="6">Kinase-interacting family protein</fullName>
    </submittedName>
</protein>
<comment type="similarity">
    <text evidence="2">Belongs to the NET family.</text>
</comment>
<dbReference type="PROSITE" id="PS51774">
    <property type="entry name" value="NAB"/>
    <property type="match status" value="1"/>
</dbReference>
<feature type="region of interest" description="Disordered" evidence="4">
    <location>
        <begin position="80"/>
        <end position="109"/>
    </location>
</feature>
<evidence type="ECO:0000256" key="1">
    <source>
        <dbReference type="ARBA" id="ARBA00023054"/>
    </source>
</evidence>
<dbReference type="EMBL" id="JAGKQH010000001">
    <property type="protein sequence ID" value="KAG6607411.1"/>
    <property type="molecule type" value="Genomic_DNA"/>
</dbReference>
<feature type="compositionally biased region" description="Low complexity" evidence="4">
    <location>
        <begin position="89"/>
        <end position="103"/>
    </location>
</feature>
<evidence type="ECO:0000259" key="5">
    <source>
        <dbReference type="PROSITE" id="PS51774"/>
    </source>
</evidence>
<dbReference type="InterPro" id="IPR051861">
    <property type="entry name" value="NET_actin-binding_domain"/>
</dbReference>
<dbReference type="Pfam" id="PF07765">
    <property type="entry name" value="KIP1"/>
    <property type="match status" value="1"/>
</dbReference>
<feature type="domain" description="NAB" evidence="5">
    <location>
        <begin position="95"/>
        <end position="181"/>
    </location>
</feature>
<evidence type="ECO:0000256" key="3">
    <source>
        <dbReference type="SAM" id="Coils"/>
    </source>
</evidence>
<proteinExistence type="inferred from homology"/>
<keyword evidence="7" id="KW-1185">Reference proteome</keyword>
<dbReference type="Proteomes" id="UP000685013">
    <property type="component" value="Chromosome 1"/>
</dbReference>
<evidence type="ECO:0000256" key="2">
    <source>
        <dbReference type="ARBA" id="ARBA00038006"/>
    </source>
</evidence>
<dbReference type="PANTHER" id="PTHR32258:SF26">
    <property type="entry name" value="KINASE INTERACTING (KIP1-LIKE) FAMILY PROTEIN"/>
    <property type="match status" value="1"/>
</dbReference>
<reference evidence="6 7" key="1">
    <citation type="journal article" date="2021" name="Hortic Res">
        <title>The domestication of Cucurbita argyrosperma as revealed by the genome of its wild relative.</title>
        <authorList>
            <person name="Barrera-Redondo J."/>
            <person name="Sanchez-de la Vega G."/>
            <person name="Aguirre-Liguori J.A."/>
            <person name="Castellanos-Morales G."/>
            <person name="Gutierrez-Guerrero Y.T."/>
            <person name="Aguirre-Dugua X."/>
            <person name="Aguirre-Planter E."/>
            <person name="Tenaillon M.I."/>
            <person name="Lira-Saade R."/>
            <person name="Eguiarte L.E."/>
        </authorList>
    </citation>
    <scope>NUCLEOTIDE SEQUENCE [LARGE SCALE GENOMIC DNA]</scope>
    <source>
        <strain evidence="6">JBR-2021</strain>
    </source>
</reference>
<sequence>MPFQAYEFEYDNFESFGKYNNIRYDFGHPFESKPSPSKSRRNRHLSAYLRLIHKRRRFSYASVTVVGCTLSEMEMVAQEEEDVWTKRTPSSPSCESLSSNRNSITLGPKSPSLLSSSLADMEQKMNLLAMKNAGENDAGDSFAERAEFYYNKRPQLLALLQELYTAYTTLSDRYIQTIAKRHNHHHNRHSSVTSTLDSFDGVEDSGISQIESDAESSLSYQQVSVIIPAKNYPMVYNDAFVAEIVIKNVEYDILMNEVSILEKQCGDSSTKIELQKSLLEVLESERLILLNENARLGYRVSSLMEENKGLVAESVFMKQKASEMARCMLKLRDDHRAYLLNQKIEDLQGQIHGLEKKNREYYEKLVKIDKTMVESMSKNKEHNGNEVTLEACFQIRKLKSKRHHSGVINNSGSDRKSNSGRKTYRWWAKVKSMDMFLCGHSTNPM</sequence>